<dbReference type="Pfam" id="PF13279">
    <property type="entry name" value="4HBT_2"/>
    <property type="match status" value="1"/>
</dbReference>
<dbReference type="InterPro" id="IPR029069">
    <property type="entry name" value="HotDog_dom_sf"/>
</dbReference>
<dbReference type="InterPro" id="IPR050563">
    <property type="entry name" value="4-hydroxybenzoyl-CoA_TE"/>
</dbReference>
<gene>
    <name evidence="1" type="ORF">CHH72_07255</name>
</gene>
<dbReference type="AlphaFoldDB" id="A0A268P1U3"/>
<accession>A0A268P1U3</accession>
<reference evidence="1 2" key="1">
    <citation type="submission" date="2017-07" db="EMBL/GenBank/DDBJ databases">
        <title>Isolation and whole genome analysis of endospore-forming bacteria from heroin.</title>
        <authorList>
            <person name="Kalinowski J."/>
            <person name="Ahrens B."/>
            <person name="Al-Dilaimi A."/>
            <person name="Winkler A."/>
            <person name="Wibberg D."/>
            <person name="Schleenbecker U."/>
            <person name="Ruckert C."/>
            <person name="Wolfel R."/>
            <person name="Grass G."/>
        </authorList>
    </citation>
    <scope>NUCLEOTIDE SEQUENCE [LARGE SCALE GENOMIC DNA]</scope>
    <source>
        <strain evidence="1 2">7539</strain>
    </source>
</reference>
<dbReference type="GO" id="GO:0047617">
    <property type="term" value="F:fatty acyl-CoA hydrolase activity"/>
    <property type="evidence" value="ECO:0007669"/>
    <property type="project" value="TreeGrafter"/>
</dbReference>
<sequence length="151" mass="16868">MKVPAYINEISAWEDSFTFFVPIKVRFSETDAFGHVNNTSAFIYFEHARLEFFESCGLMEDWAAISNDAIVVTADLQCNYVAQIQYGDTLQVGVKVDKIGRSSLDIHYVAKRNTDICLTGRGTVVQVDKQTGKALPFSEKVLAKLACKKTT</sequence>
<comment type="caution">
    <text evidence="1">The sequence shown here is derived from an EMBL/GenBank/DDBJ whole genome shotgun (WGS) entry which is preliminary data.</text>
</comment>
<dbReference type="EMBL" id="NPCC01000007">
    <property type="protein sequence ID" value="PAE89668.1"/>
    <property type="molecule type" value="Genomic_DNA"/>
</dbReference>
<name>A0A268P1U3_SHOCL</name>
<organism evidence="1 2">
    <name type="scientific">Shouchella clausii</name>
    <name type="common">Alkalihalobacillus clausii</name>
    <dbReference type="NCBI Taxonomy" id="79880"/>
    <lineage>
        <taxon>Bacteria</taxon>
        <taxon>Bacillati</taxon>
        <taxon>Bacillota</taxon>
        <taxon>Bacilli</taxon>
        <taxon>Bacillales</taxon>
        <taxon>Bacillaceae</taxon>
        <taxon>Shouchella</taxon>
    </lineage>
</organism>
<dbReference type="Proteomes" id="UP000216207">
    <property type="component" value="Unassembled WGS sequence"/>
</dbReference>
<protein>
    <submittedName>
        <fullName evidence="1">Uncharacterized protein</fullName>
    </submittedName>
</protein>
<dbReference type="CDD" id="cd00586">
    <property type="entry name" value="4HBT"/>
    <property type="match status" value="1"/>
</dbReference>
<dbReference type="Gene3D" id="3.10.129.10">
    <property type="entry name" value="Hotdog Thioesterase"/>
    <property type="match status" value="1"/>
</dbReference>
<dbReference type="PANTHER" id="PTHR31793">
    <property type="entry name" value="4-HYDROXYBENZOYL-COA THIOESTERASE FAMILY MEMBER"/>
    <property type="match status" value="1"/>
</dbReference>
<dbReference type="RefSeq" id="WP_063609821.1">
    <property type="nucleotide sequence ID" value="NZ_BOQQ01000002.1"/>
</dbReference>
<evidence type="ECO:0000313" key="1">
    <source>
        <dbReference type="EMBL" id="PAE89668.1"/>
    </source>
</evidence>
<proteinExistence type="predicted"/>
<evidence type="ECO:0000313" key="2">
    <source>
        <dbReference type="Proteomes" id="UP000216207"/>
    </source>
</evidence>
<dbReference type="PANTHER" id="PTHR31793:SF24">
    <property type="entry name" value="LONG-CHAIN ACYL-COA THIOESTERASE FADM"/>
    <property type="match status" value="1"/>
</dbReference>
<dbReference type="SUPFAM" id="SSF54637">
    <property type="entry name" value="Thioesterase/thiol ester dehydrase-isomerase"/>
    <property type="match status" value="1"/>
</dbReference>